<organism evidence="2 3">
    <name type="scientific">Desulfoglaeba alkanexedens ALDC</name>
    <dbReference type="NCBI Taxonomy" id="980445"/>
    <lineage>
        <taxon>Bacteria</taxon>
        <taxon>Pseudomonadati</taxon>
        <taxon>Thermodesulfobacteriota</taxon>
        <taxon>Syntrophobacteria</taxon>
        <taxon>Syntrophobacterales</taxon>
        <taxon>Syntrophobacteraceae</taxon>
        <taxon>Desulfoglaeba</taxon>
    </lineage>
</organism>
<dbReference type="InterPro" id="IPR003251">
    <property type="entry name" value="Rr_diiron-bd_dom"/>
</dbReference>
<dbReference type="PANTHER" id="PTHR43031:SF1">
    <property type="entry name" value="PYRIDINE NUCLEOTIDE-DISULPHIDE OXIDOREDUCTASE"/>
    <property type="match status" value="1"/>
</dbReference>
<dbReference type="OrthoDB" id="285281at2"/>
<dbReference type="InterPro" id="IPR050229">
    <property type="entry name" value="GlpE_sulfurtransferase"/>
</dbReference>
<dbReference type="GO" id="GO:0016491">
    <property type="term" value="F:oxidoreductase activity"/>
    <property type="evidence" value="ECO:0007669"/>
    <property type="project" value="InterPro"/>
</dbReference>
<dbReference type="Gene3D" id="3.40.250.10">
    <property type="entry name" value="Rhodanese-like domain"/>
    <property type="match status" value="1"/>
</dbReference>
<dbReference type="PROSITE" id="PS00380">
    <property type="entry name" value="RHODANESE_1"/>
    <property type="match status" value="1"/>
</dbReference>
<dbReference type="GO" id="GO:0004792">
    <property type="term" value="F:thiosulfate-cyanide sulfurtransferase activity"/>
    <property type="evidence" value="ECO:0007669"/>
    <property type="project" value="InterPro"/>
</dbReference>
<reference evidence="2 3" key="2">
    <citation type="submission" date="2019-05" db="EMBL/GenBank/DDBJ databases">
        <authorList>
            <person name="Suflita J.M."/>
            <person name="Marks C.R."/>
        </authorList>
    </citation>
    <scope>NUCLEOTIDE SEQUENCE [LARGE SCALE GENOMIC DNA]</scope>
    <source>
        <strain evidence="2 3">ALDC</strain>
    </source>
</reference>
<dbReference type="InterPro" id="IPR012347">
    <property type="entry name" value="Ferritin-like"/>
</dbReference>
<dbReference type="Gene3D" id="1.20.1260.10">
    <property type="match status" value="1"/>
</dbReference>
<dbReference type="PROSITE" id="PS50206">
    <property type="entry name" value="RHODANESE_3"/>
    <property type="match status" value="1"/>
</dbReference>
<keyword evidence="3" id="KW-1185">Reference proteome</keyword>
<proteinExistence type="predicted"/>
<dbReference type="InterPro" id="IPR009078">
    <property type="entry name" value="Ferritin-like_SF"/>
</dbReference>
<feature type="domain" description="Rhodanese" evidence="1">
    <location>
        <begin position="38"/>
        <end position="126"/>
    </location>
</feature>
<dbReference type="KEGG" id="dax:FDQ92_13815"/>
<dbReference type="InterPro" id="IPR001307">
    <property type="entry name" value="Thiosulphate_STrfase_CS"/>
</dbReference>
<dbReference type="EMBL" id="CP040098">
    <property type="protein sequence ID" value="QCQ23154.1"/>
    <property type="molecule type" value="Genomic_DNA"/>
</dbReference>
<dbReference type="SMART" id="SM00450">
    <property type="entry name" value="RHOD"/>
    <property type="match status" value="1"/>
</dbReference>
<evidence type="ECO:0000313" key="2">
    <source>
        <dbReference type="EMBL" id="QCQ23154.1"/>
    </source>
</evidence>
<dbReference type="InterPro" id="IPR001763">
    <property type="entry name" value="Rhodanese-like_dom"/>
</dbReference>
<dbReference type="AlphaFoldDB" id="A0A4P8L5J3"/>
<dbReference type="SUPFAM" id="SSF47240">
    <property type="entry name" value="Ferritin-like"/>
    <property type="match status" value="1"/>
</dbReference>
<evidence type="ECO:0000259" key="1">
    <source>
        <dbReference type="PROSITE" id="PS50206"/>
    </source>
</evidence>
<dbReference type="Pfam" id="PF00581">
    <property type="entry name" value="Rhodanese"/>
    <property type="match status" value="1"/>
</dbReference>
<name>A0A4P8L5J3_9BACT</name>
<dbReference type="Pfam" id="PF02915">
    <property type="entry name" value="Rubrerythrin"/>
    <property type="match status" value="1"/>
</dbReference>
<accession>A0A4P8L5J3</accession>
<evidence type="ECO:0000313" key="3">
    <source>
        <dbReference type="Proteomes" id="UP000298602"/>
    </source>
</evidence>
<gene>
    <name evidence="2" type="ORF">FDQ92_13815</name>
</gene>
<sequence>MHVPVVRMPEASMDSARQPVSVKTIFADELEGYLRGLREEDFVLVDVREPEEYKAGHIPGARLIPLREIEQRLHELDPRKEVILYCSVGGRSRAAAAFIADSGLSPRAVTNLKGGYLAWDGKPLQGFPRTRAFRKAATPAEILENAVDLEKGAWRFYAAVVRRFPDSPFARAAETLTGMERAHARVAFEYLKKASGDRSWPPFDAYFDVLSGELLEGGEPLEEALKRLETLPLNRCSAFAELALDIESKAYDLYRNLAAELRDPEAQRAFLALAEQEKGHLRLLARVFNKCGD</sequence>
<dbReference type="Proteomes" id="UP000298602">
    <property type="component" value="Chromosome"/>
</dbReference>
<dbReference type="PANTHER" id="PTHR43031">
    <property type="entry name" value="FAD-DEPENDENT OXIDOREDUCTASE"/>
    <property type="match status" value="1"/>
</dbReference>
<dbReference type="SUPFAM" id="SSF52821">
    <property type="entry name" value="Rhodanese/Cell cycle control phosphatase"/>
    <property type="match status" value="1"/>
</dbReference>
<reference evidence="2 3" key="1">
    <citation type="submission" date="2019-05" db="EMBL/GenBank/DDBJ databases">
        <title>The Complete Genome Sequence of the n-alkane-degrading Desulfoglaeba alkanexedens ALDC reveals multiple alkylsuccinate synthase gene clusters.</title>
        <authorList>
            <person name="Callaghan A.V."/>
            <person name="Davidova I.A."/>
            <person name="Duncan K.E."/>
            <person name="Morris B."/>
            <person name="McInerney M.J."/>
        </authorList>
    </citation>
    <scope>NUCLEOTIDE SEQUENCE [LARGE SCALE GENOMIC DNA]</scope>
    <source>
        <strain evidence="2 3">ALDC</strain>
    </source>
</reference>
<keyword evidence="2" id="KW-0808">Transferase</keyword>
<protein>
    <submittedName>
        <fullName evidence="2">Sulfurtransferase</fullName>
    </submittedName>
</protein>
<dbReference type="CDD" id="cd00158">
    <property type="entry name" value="RHOD"/>
    <property type="match status" value="1"/>
</dbReference>
<dbReference type="GO" id="GO:0046872">
    <property type="term" value="F:metal ion binding"/>
    <property type="evidence" value="ECO:0007669"/>
    <property type="project" value="InterPro"/>
</dbReference>
<dbReference type="CDD" id="cd01045">
    <property type="entry name" value="Ferritin_like_AB"/>
    <property type="match status" value="1"/>
</dbReference>
<dbReference type="InterPro" id="IPR036873">
    <property type="entry name" value="Rhodanese-like_dom_sf"/>
</dbReference>